<sequence length="173" mass="18588">MLKRSATRLLTTLFIGASLAAYVDAHAQTSASQPVKWELQVLRDGQQIDAFSATTNVGQARTDTHHHVVKNSVGCADKPAGDIDLQRTLTISPVHASADDVTLAIEAQETLEENTPRATAQGCKLPPQPRVVNASHPGLMLKPGEWTSWQIVDKNPSLAYRVRASLTTSAAAQ</sequence>
<keyword evidence="1" id="KW-0732">Signal</keyword>
<feature type="signal peptide" evidence="1">
    <location>
        <begin position="1"/>
        <end position="20"/>
    </location>
</feature>
<dbReference type="RefSeq" id="WP_035924889.1">
    <property type="nucleotide sequence ID" value="NZ_CADFFX010000012.1"/>
</dbReference>
<evidence type="ECO:0000313" key="2">
    <source>
        <dbReference type="EMBL" id="KDR40873.1"/>
    </source>
</evidence>
<dbReference type="EMBL" id="JFHC01000034">
    <property type="protein sequence ID" value="KDR40873.1"/>
    <property type="molecule type" value="Genomic_DNA"/>
</dbReference>
<proteinExistence type="predicted"/>
<comment type="caution">
    <text evidence="2">The sequence shown here is derived from an EMBL/GenBank/DDBJ whole genome shotgun (WGS) entry which is preliminary data.</text>
</comment>
<dbReference type="Proteomes" id="UP000027466">
    <property type="component" value="Unassembled WGS sequence"/>
</dbReference>
<reference evidence="2 3" key="1">
    <citation type="submission" date="2014-03" db="EMBL/GenBank/DDBJ databases">
        <title>Draft Genome Sequences of Four Burkholderia Strains.</title>
        <authorList>
            <person name="Liu X.Y."/>
            <person name="Li C.X."/>
            <person name="Xu J.H."/>
        </authorList>
    </citation>
    <scope>NUCLEOTIDE SEQUENCE [LARGE SCALE GENOMIC DNA]</scope>
    <source>
        <strain evidence="2 3">DSM 50014</strain>
    </source>
</reference>
<protein>
    <submittedName>
        <fullName evidence="2">Uncharacterized protein</fullName>
    </submittedName>
</protein>
<gene>
    <name evidence="2" type="ORF">BG61_22110</name>
</gene>
<keyword evidence="3" id="KW-1185">Reference proteome</keyword>
<evidence type="ECO:0000313" key="3">
    <source>
        <dbReference type="Proteomes" id="UP000027466"/>
    </source>
</evidence>
<name>A0A069PJI0_9BURK</name>
<feature type="chain" id="PRO_5007372312" evidence="1">
    <location>
        <begin position="21"/>
        <end position="173"/>
    </location>
</feature>
<evidence type="ECO:0000256" key="1">
    <source>
        <dbReference type="SAM" id="SignalP"/>
    </source>
</evidence>
<dbReference type="STRING" id="60547.GCA_000751215_00304"/>
<accession>A0A069PJI0</accession>
<organism evidence="2 3">
    <name type="scientific">Caballeronia glathei</name>
    <dbReference type="NCBI Taxonomy" id="60547"/>
    <lineage>
        <taxon>Bacteria</taxon>
        <taxon>Pseudomonadati</taxon>
        <taxon>Pseudomonadota</taxon>
        <taxon>Betaproteobacteria</taxon>
        <taxon>Burkholderiales</taxon>
        <taxon>Burkholderiaceae</taxon>
        <taxon>Caballeronia</taxon>
    </lineage>
</organism>
<dbReference type="AlphaFoldDB" id="A0A069PJI0"/>